<dbReference type="InterPro" id="IPR001660">
    <property type="entry name" value="SAM"/>
</dbReference>
<dbReference type="InterPro" id="IPR052268">
    <property type="entry name" value="SAM_domain-containing_protein"/>
</dbReference>
<name>A0A2R5LGU4_9ACAR</name>
<accession>A0A2R5LGU4</accession>
<dbReference type="CTD" id="246638"/>
<organism evidence="3">
    <name type="scientific">Ornithodoros turicata</name>
    <dbReference type="NCBI Taxonomy" id="34597"/>
    <lineage>
        <taxon>Eukaryota</taxon>
        <taxon>Metazoa</taxon>
        <taxon>Ecdysozoa</taxon>
        <taxon>Arthropoda</taxon>
        <taxon>Chelicerata</taxon>
        <taxon>Arachnida</taxon>
        <taxon>Acari</taxon>
        <taxon>Parasitiformes</taxon>
        <taxon>Ixodida</taxon>
        <taxon>Ixodoidea</taxon>
        <taxon>Argasidae</taxon>
        <taxon>Ornithodorinae</taxon>
        <taxon>Ornithodoros</taxon>
    </lineage>
</organism>
<reference evidence="3" key="1">
    <citation type="submission" date="2018-03" db="EMBL/GenBank/DDBJ databases">
        <title>The relapsing fever spirochete Borrelia turicatae persists in the highly oxidative environment of its soft-bodied tick vector.</title>
        <authorList>
            <person name="Bourret T.J."/>
            <person name="Boyle W.K."/>
            <person name="Valenzuela J.G."/>
            <person name="Oliveira F."/>
            <person name="Lopez J.E."/>
        </authorList>
    </citation>
    <scope>NUCLEOTIDE SEQUENCE</scope>
    <source>
        <strain evidence="3">Kansas strain/isolate</strain>
        <tissue evidence="3">Salivary glands</tissue>
    </source>
</reference>
<proteinExistence type="predicted"/>
<sequence>MAKHRQAEPAAPAPQPTAEKDTQNKRTRPMPVFFWETVHVMRWMKRCCTEYHALYGSYFLDHEITGRSLVRLNDISLEKMGIKDKAHRDDLCREILKLKLKSDILEMRDLESRGTGFSTVGVS</sequence>
<protein>
    <submittedName>
        <fullName evidence="3">Putative sterile alpha motif protein</fullName>
    </submittedName>
</protein>
<dbReference type="KEGG" id="oti:135399326"/>
<feature type="region of interest" description="Disordered" evidence="1">
    <location>
        <begin position="1"/>
        <end position="26"/>
    </location>
</feature>
<dbReference type="RefSeq" id="XP_064487257.1">
    <property type="nucleotide sequence ID" value="XM_064631187.1"/>
</dbReference>
<dbReference type="AlphaFoldDB" id="A0A2R5LGU4"/>
<feature type="domain" description="SAM" evidence="2">
    <location>
        <begin position="35"/>
        <end position="101"/>
    </location>
</feature>
<dbReference type="Pfam" id="PF00536">
    <property type="entry name" value="SAM_1"/>
    <property type="match status" value="1"/>
</dbReference>
<evidence type="ECO:0000259" key="2">
    <source>
        <dbReference type="PROSITE" id="PS50105"/>
    </source>
</evidence>
<evidence type="ECO:0000256" key="1">
    <source>
        <dbReference type="SAM" id="MobiDB-lite"/>
    </source>
</evidence>
<dbReference type="PROSITE" id="PS50105">
    <property type="entry name" value="SAM_DOMAIN"/>
    <property type="match status" value="1"/>
</dbReference>
<evidence type="ECO:0000313" key="3">
    <source>
        <dbReference type="EMBL" id="MBY08689.1"/>
    </source>
</evidence>
<dbReference type="Gene3D" id="1.10.150.50">
    <property type="entry name" value="Transcription Factor, Ets-1"/>
    <property type="match status" value="1"/>
</dbReference>
<dbReference type="EMBL" id="GGLE01004563">
    <property type="protein sequence ID" value="MBY08689.1"/>
    <property type="molecule type" value="Transcribed_RNA"/>
</dbReference>
<dbReference type="GO" id="GO:0007169">
    <property type="term" value="P:cell surface receptor protein tyrosine kinase signaling pathway"/>
    <property type="evidence" value="ECO:0007669"/>
    <property type="project" value="TreeGrafter"/>
</dbReference>
<dbReference type="InterPro" id="IPR013761">
    <property type="entry name" value="SAM/pointed_sf"/>
</dbReference>
<dbReference type="GO" id="GO:0009898">
    <property type="term" value="C:cytoplasmic side of plasma membrane"/>
    <property type="evidence" value="ECO:0007669"/>
    <property type="project" value="TreeGrafter"/>
</dbReference>
<dbReference type="GeneID" id="135399326"/>
<dbReference type="PANTHER" id="PTHR20843:SF0">
    <property type="entry name" value="PROTEIN AVEUGLE"/>
    <property type="match status" value="1"/>
</dbReference>
<dbReference type="PANTHER" id="PTHR20843">
    <property type="entry name" value="STERILE ALPHA MOTIF DOMAIN CONTAINING PROTEIN 10"/>
    <property type="match status" value="1"/>
</dbReference>
<dbReference type="SUPFAM" id="SSF47769">
    <property type="entry name" value="SAM/Pointed domain"/>
    <property type="match status" value="1"/>
</dbReference>